<sequence>MTHETRPPAPAPAAATATTPATPAYPAQRILLGIVFMCLSGLLFPVMGGFAKILGADYSSLQVSWARAFGHIVFLLALFLPRYGLGILRTRRPGVQLLRSCMLFTSNLCHFFAITFIPIAKAAAISLTAPLIVALLAWPMLGERTTPGRVAALACGFLGVLIVIRPGSEVFHWASLLVLGSATCYAIYQILTRRIAGVDSPETSTVYSSVIGAFGMLLVLPFVWITPGSLFDIALFCGLGILGALGHWCVAKALGYAPANIVSPFQYFQLIGSVAVGWLFFRDWPDAGVWLGAAVIMAAGLWIGWSQTRKKPGA</sequence>
<evidence type="ECO:0000256" key="1">
    <source>
        <dbReference type="SAM" id="Phobius"/>
    </source>
</evidence>
<comment type="caution">
    <text evidence="3">The sequence shown here is derived from an EMBL/GenBank/DDBJ whole genome shotgun (WGS) entry which is preliminary data.</text>
</comment>
<dbReference type="EMBL" id="JAJAQI010000003">
    <property type="protein sequence ID" value="MCB4820679.1"/>
    <property type="molecule type" value="Genomic_DNA"/>
</dbReference>
<organism evidence="3 4">
    <name type="scientific">Roseicella aerolata</name>
    <dbReference type="NCBI Taxonomy" id="2883479"/>
    <lineage>
        <taxon>Bacteria</taxon>
        <taxon>Pseudomonadati</taxon>
        <taxon>Pseudomonadota</taxon>
        <taxon>Alphaproteobacteria</taxon>
        <taxon>Acetobacterales</taxon>
        <taxon>Roseomonadaceae</taxon>
        <taxon>Roseicella</taxon>
    </lineage>
</organism>
<dbReference type="AlphaFoldDB" id="A0A9X1IB96"/>
<feature type="transmembrane region" description="Helical" evidence="1">
    <location>
        <begin position="97"/>
        <end position="117"/>
    </location>
</feature>
<accession>A0A9X1IB96</accession>
<keyword evidence="4" id="KW-1185">Reference proteome</keyword>
<dbReference type="PANTHER" id="PTHR22911:SF103">
    <property type="entry name" value="BLR2811 PROTEIN"/>
    <property type="match status" value="1"/>
</dbReference>
<name>A0A9X1IB96_9PROT</name>
<feature type="transmembrane region" description="Helical" evidence="1">
    <location>
        <begin position="203"/>
        <end position="224"/>
    </location>
</feature>
<dbReference type="PANTHER" id="PTHR22911">
    <property type="entry name" value="ACYL-MALONYL CONDENSING ENZYME-RELATED"/>
    <property type="match status" value="1"/>
</dbReference>
<evidence type="ECO:0000313" key="3">
    <source>
        <dbReference type="EMBL" id="MCB4820679.1"/>
    </source>
</evidence>
<keyword evidence="1" id="KW-0812">Transmembrane</keyword>
<dbReference type="GO" id="GO:0016020">
    <property type="term" value="C:membrane"/>
    <property type="evidence" value="ECO:0007669"/>
    <property type="project" value="InterPro"/>
</dbReference>
<dbReference type="RefSeq" id="WP_226604247.1">
    <property type="nucleotide sequence ID" value="NZ_JAJAQI010000003.1"/>
</dbReference>
<reference evidence="3" key="1">
    <citation type="submission" date="2021-10" db="EMBL/GenBank/DDBJ databases">
        <title>Roseicella aerolatum sp. nov., isolated from aerosols of e-waste dismantling site.</title>
        <authorList>
            <person name="Qin T."/>
        </authorList>
    </citation>
    <scope>NUCLEOTIDE SEQUENCE</scope>
    <source>
        <strain evidence="3">GB24</strain>
    </source>
</reference>
<keyword evidence="1" id="KW-1133">Transmembrane helix</keyword>
<dbReference type="InterPro" id="IPR037185">
    <property type="entry name" value="EmrE-like"/>
</dbReference>
<feature type="transmembrane region" description="Helical" evidence="1">
    <location>
        <begin position="30"/>
        <end position="53"/>
    </location>
</feature>
<gene>
    <name evidence="3" type="ORF">LHA35_02895</name>
</gene>
<feature type="transmembrane region" description="Helical" evidence="1">
    <location>
        <begin position="287"/>
        <end position="305"/>
    </location>
</feature>
<feature type="transmembrane region" description="Helical" evidence="1">
    <location>
        <begin position="230"/>
        <end position="250"/>
    </location>
</feature>
<proteinExistence type="predicted"/>
<dbReference type="InterPro" id="IPR000620">
    <property type="entry name" value="EamA_dom"/>
</dbReference>
<dbReference type="Pfam" id="PF00892">
    <property type="entry name" value="EamA"/>
    <property type="match status" value="2"/>
</dbReference>
<feature type="transmembrane region" description="Helical" evidence="1">
    <location>
        <begin position="148"/>
        <end position="164"/>
    </location>
</feature>
<evidence type="ECO:0000313" key="4">
    <source>
        <dbReference type="Proteomes" id="UP001139311"/>
    </source>
</evidence>
<feature type="transmembrane region" description="Helical" evidence="1">
    <location>
        <begin position="123"/>
        <end position="141"/>
    </location>
</feature>
<keyword evidence="1" id="KW-0472">Membrane</keyword>
<feature type="transmembrane region" description="Helical" evidence="1">
    <location>
        <begin position="262"/>
        <end position="281"/>
    </location>
</feature>
<feature type="transmembrane region" description="Helical" evidence="1">
    <location>
        <begin position="170"/>
        <end position="191"/>
    </location>
</feature>
<dbReference type="Proteomes" id="UP001139311">
    <property type="component" value="Unassembled WGS sequence"/>
</dbReference>
<evidence type="ECO:0000259" key="2">
    <source>
        <dbReference type="Pfam" id="PF00892"/>
    </source>
</evidence>
<dbReference type="SUPFAM" id="SSF103481">
    <property type="entry name" value="Multidrug resistance efflux transporter EmrE"/>
    <property type="match status" value="2"/>
</dbReference>
<protein>
    <submittedName>
        <fullName evidence="3">DMT family transporter</fullName>
    </submittedName>
</protein>
<feature type="transmembrane region" description="Helical" evidence="1">
    <location>
        <begin position="65"/>
        <end position="85"/>
    </location>
</feature>
<feature type="domain" description="EamA" evidence="2">
    <location>
        <begin position="32"/>
        <end position="164"/>
    </location>
</feature>
<feature type="domain" description="EamA" evidence="2">
    <location>
        <begin position="173"/>
        <end position="302"/>
    </location>
</feature>